<evidence type="ECO:0000259" key="3">
    <source>
        <dbReference type="Pfam" id="PF24088"/>
    </source>
</evidence>
<dbReference type="Pfam" id="PF24088">
    <property type="entry name" value="DUF7373"/>
    <property type="match status" value="1"/>
</dbReference>
<name>A0A6I3KSQ7_9NOCA</name>
<dbReference type="Proteomes" id="UP000432464">
    <property type="component" value="Unassembled WGS sequence"/>
</dbReference>
<dbReference type="InterPro" id="IPR056463">
    <property type="entry name" value="DUF7373_C"/>
</dbReference>
<reference evidence="5 6" key="1">
    <citation type="submission" date="2019-11" db="EMBL/GenBank/DDBJ databases">
        <title>Nocardia sp. nov. CT2-14 isolated from soil.</title>
        <authorList>
            <person name="Kanchanasin P."/>
            <person name="Tanasupawat S."/>
            <person name="Yuki M."/>
            <person name="Kudo T."/>
        </authorList>
    </citation>
    <scope>NUCLEOTIDE SEQUENCE [LARGE SCALE GENOMIC DNA]</scope>
    <source>
        <strain evidence="5 6">CT2-14</strain>
    </source>
</reference>
<dbReference type="Pfam" id="PF24092">
    <property type="entry name" value="DUF7373_C"/>
    <property type="match status" value="1"/>
</dbReference>
<accession>A0A6I3KSQ7</accession>
<gene>
    <name evidence="5" type="ORF">GLP40_02090</name>
</gene>
<comment type="caution">
    <text evidence="5">The sequence shown here is derived from an EMBL/GenBank/DDBJ whole genome shotgun (WGS) entry which is preliminary data.</text>
</comment>
<feature type="signal peptide" evidence="2">
    <location>
        <begin position="1"/>
        <end position="34"/>
    </location>
</feature>
<evidence type="ECO:0000313" key="5">
    <source>
        <dbReference type="EMBL" id="MTE11580.1"/>
    </source>
</evidence>
<evidence type="ECO:0000256" key="1">
    <source>
        <dbReference type="SAM" id="MobiDB-lite"/>
    </source>
</evidence>
<feature type="chain" id="PRO_5039561635" evidence="2">
    <location>
        <begin position="35"/>
        <end position="415"/>
    </location>
</feature>
<sequence>MLDMRHGFGRLRSARIGVRAAAAAALAISLLATAGCGSESSATEDQTADLSKLDTGSFPTRPQNPTAADPAKQARILEGLRLGNVLPLASEIDPTLSRRSSGTNVFTGPNSFGDLIRIDHFADDTKGFIAGFATSARTSEDTYVGYTLTNAVMIFESEAAASSAAPALAHSGFWLADNSTTVDSVQSSQHPAAQIIWAPTEQRLASWYPTGRFVVFTMIDQVENLMVNKAFDIASDPAPTALADKAIDITTDRLKHFHPTALDQLAKLPLDPDGLLRLTLPRPAGDQTGDGFTGTLDQHGALHTVGDPARFRALFEKTGVDFFSYGAGILVRTKDAASAQTFLDTAFASRFQHRIEPPAGLSTAHCVKYHGPDEHAAPFSCYVAYGRYVATMVSQQQQDVYQRISAQYAILANNK</sequence>
<proteinExistence type="predicted"/>
<dbReference type="AlphaFoldDB" id="A0A6I3KSQ7"/>
<keyword evidence="6" id="KW-1185">Reference proteome</keyword>
<keyword evidence="2" id="KW-0732">Signal</keyword>
<feature type="region of interest" description="Disordered" evidence="1">
    <location>
        <begin position="39"/>
        <end position="71"/>
    </location>
</feature>
<organism evidence="5 6">
    <name type="scientific">Nocardia aurantiaca</name>
    <dbReference type="NCBI Taxonomy" id="2675850"/>
    <lineage>
        <taxon>Bacteria</taxon>
        <taxon>Bacillati</taxon>
        <taxon>Actinomycetota</taxon>
        <taxon>Actinomycetes</taxon>
        <taxon>Mycobacteriales</taxon>
        <taxon>Nocardiaceae</taxon>
        <taxon>Nocardia</taxon>
    </lineage>
</organism>
<evidence type="ECO:0000313" key="6">
    <source>
        <dbReference type="Proteomes" id="UP000432464"/>
    </source>
</evidence>
<dbReference type="InterPro" id="IPR055797">
    <property type="entry name" value="DUF7373"/>
</dbReference>
<evidence type="ECO:0000256" key="2">
    <source>
        <dbReference type="SAM" id="SignalP"/>
    </source>
</evidence>
<evidence type="ECO:0000259" key="4">
    <source>
        <dbReference type="Pfam" id="PF24092"/>
    </source>
</evidence>
<feature type="compositionally biased region" description="Polar residues" evidence="1">
    <location>
        <begin position="39"/>
        <end position="49"/>
    </location>
</feature>
<feature type="compositionally biased region" description="Polar residues" evidence="1">
    <location>
        <begin position="57"/>
        <end position="66"/>
    </location>
</feature>
<feature type="domain" description="DUF7373" evidence="4">
    <location>
        <begin position="275"/>
        <end position="414"/>
    </location>
</feature>
<dbReference type="RefSeq" id="WP_154786074.1">
    <property type="nucleotide sequence ID" value="NZ_WMBB01000001.1"/>
</dbReference>
<feature type="domain" description="DUF7373" evidence="3">
    <location>
        <begin position="67"/>
        <end position="270"/>
    </location>
</feature>
<protein>
    <submittedName>
        <fullName evidence="5">Uncharacterized protein</fullName>
    </submittedName>
</protein>
<dbReference type="EMBL" id="WMBB01000001">
    <property type="protein sequence ID" value="MTE11580.1"/>
    <property type="molecule type" value="Genomic_DNA"/>
</dbReference>